<proteinExistence type="predicted"/>
<reference evidence="2" key="1">
    <citation type="submission" date="2016-10" db="EMBL/GenBank/DDBJ databases">
        <authorList>
            <person name="Benchimol M."/>
            <person name="Almeida L.G."/>
            <person name="Vasconcelos A.T."/>
            <person name="Perreira-Neves A."/>
            <person name="Rosa I.A."/>
            <person name="Tasca T."/>
            <person name="Bogo M.R."/>
            <person name="de Souza W."/>
        </authorList>
    </citation>
    <scope>NUCLEOTIDE SEQUENCE [LARGE SCALE GENOMIC DNA]</scope>
    <source>
        <strain evidence="2">K</strain>
    </source>
</reference>
<dbReference type="AlphaFoldDB" id="A0A1J4KGT8"/>
<dbReference type="EMBL" id="MLAK01000664">
    <property type="protein sequence ID" value="OHT08541.1"/>
    <property type="molecule type" value="Genomic_DNA"/>
</dbReference>
<feature type="coiled-coil region" evidence="1">
    <location>
        <begin position="145"/>
        <end position="199"/>
    </location>
</feature>
<sequence length="408" mass="46286">MTESLNCVFIPTNFYISDVVSIVLYVAEQPNPLPSLSISVDGSSYSLPPPVFANNRLAWEVNTVCDFYEEAPECDSFKLTVGSAAPVDYSLNQLVFLGPTKSAKPPQNIYLLEFVSGVYARSTDYKEDTVSFSIDSILTLDYRNVLSIRQQLEELSAAQKAFEEKKALLTQSGIDLNKLSNLKAQYEDCMREKRRVQHDFEQQNQRMQAATIHSQTENNCKASIQSLTQHIEMNKKKERPAEPTLESYKKLLRFRIAALNELKMIFPFSPNDGRLCTVHYHPQPQNSSQWGEMKAFLGFATHYIREVSRVVGVPLQFNLIPLAGSSRLVCRLTDEKKYIPNEYTSQTAEQAKNYEESLILCAKHIIETLLMEVPKQDGQKAESLMDYLIKLNTISEKDLETLIPKVAA</sequence>
<protein>
    <submittedName>
        <fullName evidence="2">Uncharacterized protein</fullName>
    </submittedName>
</protein>
<evidence type="ECO:0000256" key="1">
    <source>
        <dbReference type="SAM" id="Coils"/>
    </source>
</evidence>
<comment type="caution">
    <text evidence="2">The sequence shown here is derived from an EMBL/GenBank/DDBJ whole genome shotgun (WGS) entry which is preliminary data.</text>
</comment>
<name>A0A1J4KGT8_9EUKA</name>
<keyword evidence="1" id="KW-0175">Coiled coil</keyword>
<gene>
    <name evidence="2" type="ORF">TRFO_22877</name>
</gene>
<dbReference type="OrthoDB" id="10265074at2759"/>
<evidence type="ECO:0000313" key="3">
    <source>
        <dbReference type="Proteomes" id="UP000179807"/>
    </source>
</evidence>
<dbReference type="Proteomes" id="UP000179807">
    <property type="component" value="Unassembled WGS sequence"/>
</dbReference>
<accession>A0A1J4KGT8</accession>
<dbReference type="RefSeq" id="XP_068361677.1">
    <property type="nucleotide sequence ID" value="XM_068502826.1"/>
</dbReference>
<dbReference type="VEuPathDB" id="TrichDB:TRFO_22877"/>
<keyword evidence="3" id="KW-1185">Reference proteome</keyword>
<evidence type="ECO:0000313" key="2">
    <source>
        <dbReference type="EMBL" id="OHT08541.1"/>
    </source>
</evidence>
<dbReference type="GeneID" id="94837530"/>
<organism evidence="2 3">
    <name type="scientific">Tritrichomonas foetus</name>
    <dbReference type="NCBI Taxonomy" id="1144522"/>
    <lineage>
        <taxon>Eukaryota</taxon>
        <taxon>Metamonada</taxon>
        <taxon>Parabasalia</taxon>
        <taxon>Tritrichomonadida</taxon>
        <taxon>Tritrichomonadidae</taxon>
        <taxon>Tritrichomonas</taxon>
    </lineage>
</organism>